<organism evidence="2 3">
    <name type="scientific">Brassica cretica</name>
    <name type="common">Mustard</name>
    <dbReference type="NCBI Taxonomy" id="69181"/>
    <lineage>
        <taxon>Eukaryota</taxon>
        <taxon>Viridiplantae</taxon>
        <taxon>Streptophyta</taxon>
        <taxon>Embryophyta</taxon>
        <taxon>Tracheophyta</taxon>
        <taxon>Spermatophyta</taxon>
        <taxon>Magnoliopsida</taxon>
        <taxon>eudicotyledons</taxon>
        <taxon>Gunneridae</taxon>
        <taxon>Pentapetalae</taxon>
        <taxon>rosids</taxon>
        <taxon>malvids</taxon>
        <taxon>Brassicales</taxon>
        <taxon>Brassicaceae</taxon>
        <taxon>Brassiceae</taxon>
        <taxon>Brassica</taxon>
    </lineage>
</organism>
<dbReference type="EMBL" id="QGKW02000717">
    <property type="protein sequence ID" value="KAF2598575.1"/>
    <property type="molecule type" value="Genomic_DNA"/>
</dbReference>
<name>A0A8S9KVL3_BRACR</name>
<gene>
    <name evidence="2" type="ORF">F2Q68_00010829</name>
</gene>
<evidence type="ECO:0000313" key="2">
    <source>
        <dbReference type="EMBL" id="KAF2598575.1"/>
    </source>
</evidence>
<reference evidence="2" key="1">
    <citation type="submission" date="2019-12" db="EMBL/GenBank/DDBJ databases">
        <title>Genome sequencing and annotation of Brassica cretica.</title>
        <authorList>
            <person name="Studholme D.J."/>
            <person name="Sarris P.F."/>
        </authorList>
    </citation>
    <scope>NUCLEOTIDE SEQUENCE</scope>
    <source>
        <strain evidence="2">PFS-001/15</strain>
        <tissue evidence="2">Leaf</tissue>
    </source>
</reference>
<feature type="compositionally biased region" description="Basic residues" evidence="1">
    <location>
        <begin position="12"/>
        <end position="24"/>
    </location>
</feature>
<dbReference type="AlphaFoldDB" id="A0A8S9KVL3"/>
<comment type="caution">
    <text evidence="2">The sequence shown here is derived from an EMBL/GenBank/DDBJ whole genome shotgun (WGS) entry which is preliminary data.</text>
</comment>
<feature type="compositionally biased region" description="Polar residues" evidence="1">
    <location>
        <begin position="55"/>
        <end position="73"/>
    </location>
</feature>
<evidence type="ECO:0000313" key="3">
    <source>
        <dbReference type="Proteomes" id="UP000712281"/>
    </source>
</evidence>
<protein>
    <submittedName>
        <fullName evidence="2">Uncharacterized protein</fullName>
    </submittedName>
</protein>
<feature type="region of interest" description="Disordered" evidence="1">
    <location>
        <begin position="1"/>
        <end position="81"/>
    </location>
</feature>
<dbReference type="Proteomes" id="UP000712281">
    <property type="component" value="Unassembled WGS sequence"/>
</dbReference>
<sequence>MPSAGDSSVVKAARRRPPSWKRKAQAGNTSTNDVSTPKPAQPPVESGGKRKPEISSMSPSKKLSTLSTNSVASSLKPLLPQ</sequence>
<feature type="compositionally biased region" description="Polar residues" evidence="1">
    <location>
        <begin position="26"/>
        <end position="35"/>
    </location>
</feature>
<accession>A0A8S9KVL3</accession>
<evidence type="ECO:0000256" key="1">
    <source>
        <dbReference type="SAM" id="MobiDB-lite"/>
    </source>
</evidence>
<proteinExistence type="predicted"/>